<dbReference type="EMBL" id="JACHNH010000001">
    <property type="protein sequence ID" value="MBB4764299.1"/>
    <property type="molecule type" value="Genomic_DNA"/>
</dbReference>
<keyword evidence="3" id="KW-1185">Reference proteome</keyword>
<reference evidence="2 3" key="1">
    <citation type="submission" date="2020-08" db="EMBL/GenBank/DDBJ databases">
        <title>Sequencing the genomes of 1000 actinobacteria strains.</title>
        <authorList>
            <person name="Klenk H.-P."/>
        </authorList>
    </citation>
    <scope>NUCLEOTIDE SEQUENCE [LARGE SCALE GENOMIC DNA]</scope>
    <source>
        <strain evidence="2 3">DSM 43149</strain>
    </source>
</reference>
<accession>A0A7W7MSA3</accession>
<dbReference type="GO" id="GO:0005975">
    <property type="term" value="P:carbohydrate metabolic process"/>
    <property type="evidence" value="ECO:0007669"/>
    <property type="project" value="UniProtKB-ARBA"/>
</dbReference>
<dbReference type="InterPro" id="IPR013783">
    <property type="entry name" value="Ig-like_fold"/>
</dbReference>
<dbReference type="AlphaFoldDB" id="A0A7W7MSA3"/>
<proteinExistence type="predicted"/>
<feature type="signal peptide" evidence="1">
    <location>
        <begin position="1"/>
        <end position="27"/>
    </location>
</feature>
<gene>
    <name evidence="2" type="ORF">BJ971_004855</name>
</gene>
<sequence>MKSSRLIAILGAAIAGTLLVAPQAASAAAAQAPVDEVPNAPMGLQQLRSATDATQTDVYWKPATYATKYRVKVTDGVTTVSNQVVPATQALTNGLYHVSVSTPNKCSTYKITVRAEDAIGQGAAAGVTEKSLVPTIVTKARGYRSADRTKATFEMASPQWKGYLVAPGGGAKGDNLKKPTIAVSTTLQLVRLIDNKVINTVTTTQTGWTTAKVSKTYTSLDTKRAYVLRVTTSNAWGGCSRADGKILINPVPA</sequence>
<dbReference type="Gene3D" id="2.60.40.10">
    <property type="entry name" value="Immunoglobulins"/>
    <property type="match status" value="1"/>
</dbReference>
<protein>
    <recommendedName>
        <fullName evidence="4">Fibronectin type-III domain-containing protein</fullName>
    </recommendedName>
</protein>
<dbReference type="RefSeq" id="WP_184995503.1">
    <property type="nucleotide sequence ID" value="NZ_BOMK01000048.1"/>
</dbReference>
<evidence type="ECO:0008006" key="4">
    <source>
        <dbReference type="Google" id="ProtNLM"/>
    </source>
</evidence>
<dbReference type="Proteomes" id="UP000578112">
    <property type="component" value="Unassembled WGS sequence"/>
</dbReference>
<evidence type="ECO:0000313" key="3">
    <source>
        <dbReference type="Proteomes" id="UP000578112"/>
    </source>
</evidence>
<name>A0A7W7MSA3_9ACTN</name>
<evidence type="ECO:0000313" key="2">
    <source>
        <dbReference type="EMBL" id="MBB4764299.1"/>
    </source>
</evidence>
<evidence type="ECO:0000256" key="1">
    <source>
        <dbReference type="SAM" id="SignalP"/>
    </source>
</evidence>
<dbReference type="SUPFAM" id="SSF49265">
    <property type="entry name" value="Fibronectin type III"/>
    <property type="match status" value="1"/>
</dbReference>
<dbReference type="InterPro" id="IPR036116">
    <property type="entry name" value="FN3_sf"/>
</dbReference>
<feature type="chain" id="PRO_5031575342" description="Fibronectin type-III domain-containing protein" evidence="1">
    <location>
        <begin position="28"/>
        <end position="253"/>
    </location>
</feature>
<organism evidence="2 3">
    <name type="scientific">Actinoplanes digitatis</name>
    <dbReference type="NCBI Taxonomy" id="1868"/>
    <lineage>
        <taxon>Bacteria</taxon>
        <taxon>Bacillati</taxon>
        <taxon>Actinomycetota</taxon>
        <taxon>Actinomycetes</taxon>
        <taxon>Micromonosporales</taxon>
        <taxon>Micromonosporaceae</taxon>
        <taxon>Actinoplanes</taxon>
    </lineage>
</organism>
<comment type="caution">
    <text evidence="2">The sequence shown here is derived from an EMBL/GenBank/DDBJ whole genome shotgun (WGS) entry which is preliminary data.</text>
</comment>
<keyword evidence="1" id="KW-0732">Signal</keyword>